<dbReference type="Proteomes" id="UP000324222">
    <property type="component" value="Unassembled WGS sequence"/>
</dbReference>
<sequence>MSKRGPAKSILALPTLTMITPYLPSISRHWLPDTKRPSSRWIEACCATHDCDISSSLTRPSQSMPHDTQT</sequence>
<comment type="caution">
    <text evidence="1">The sequence shown here is derived from an EMBL/GenBank/DDBJ whole genome shotgun (WGS) entry which is preliminary data.</text>
</comment>
<accession>A0A5B7JA50</accession>
<dbReference type="AlphaFoldDB" id="A0A5B7JA50"/>
<protein>
    <submittedName>
        <fullName evidence="1">Uncharacterized protein</fullName>
    </submittedName>
</protein>
<evidence type="ECO:0000313" key="2">
    <source>
        <dbReference type="Proteomes" id="UP000324222"/>
    </source>
</evidence>
<dbReference type="EMBL" id="VSRR010080512">
    <property type="protein sequence ID" value="MPC89284.1"/>
    <property type="molecule type" value="Genomic_DNA"/>
</dbReference>
<keyword evidence="2" id="KW-1185">Reference proteome</keyword>
<evidence type="ECO:0000313" key="1">
    <source>
        <dbReference type="EMBL" id="MPC89284.1"/>
    </source>
</evidence>
<proteinExistence type="predicted"/>
<gene>
    <name evidence="1" type="ORF">E2C01_084222</name>
</gene>
<name>A0A5B7JA50_PORTR</name>
<reference evidence="1 2" key="1">
    <citation type="submission" date="2019-05" db="EMBL/GenBank/DDBJ databases">
        <title>Another draft genome of Portunus trituberculatus and its Hox gene families provides insights of decapod evolution.</title>
        <authorList>
            <person name="Jeong J.-H."/>
            <person name="Song I."/>
            <person name="Kim S."/>
            <person name="Choi T."/>
            <person name="Kim D."/>
            <person name="Ryu S."/>
            <person name="Kim W."/>
        </authorList>
    </citation>
    <scope>NUCLEOTIDE SEQUENCE [LARGE SCALE GENOMIC DNA]</scope>
    <source>
        <tissue evidence="1">Muscle</tissue>
    </source>
</reference>
<organism evidence="1 2">
    <name type="scientific">Portunus trituberculatus</name>
    <name type="common">Swimming crab</name>
    <name type="synonym">Neptunus trituberculatus</name>
    <dbReference type="NCBI Taxonomy" id="210409"/>
    <lineage>
        <taxon>Eukaryota</taxon>
        <taxon>Metazoa</taxon>
        <taxon>Ecdysozoa</taxon>
        <taxon>Arthropoda</taxon>
        <taxon>Crustacea</taxon>
        <taxon>Multicrustacea</taxon>
        <taxon>Malacostraca</taxon>
        <taxon>Eumalacostraca</taxon>
        <taxon>Eucarida</taxon>
        <taxon>Decapoda</taxon>
        <taxon>Pleocyemata</taxon>
        <taxon>Brachyura</taxon>
        <taxon>Eubrachyura</taxon>
        <taxon>Portunoidea</taxon>
        <taxon>Portunidae</taxon>
        <taxon>Portuninae</taxon>
        <taxon>Portunus</taxon>
    </lineage>
</organism>